<evidence type="ECO:0000313" key="7">
    <source>
        <dbReference type="Proteomes" id="UP000199445"/>
    </source>
</evidence>
<name>A0A1I3WPE2_9GAMM</name>
<keyword evidence="6" id="KW-0449">Lipoprotein</keyword>
<feature type="signal peptide" evidence="5">
    <location>
        <begin position="1"/>
        <end position="26"/>
    </location>
</feature>
<dbReference type="EMBL" id="FOSC01000010">
    <property type="protein sequence ID" value="SFK09053.1"/>
    <property type="molecule type" value="Genomic_DNA"/>
</dbReference>
<dbReference type="CDD" id="cd16325">
    <property type="entry name" value="LolA"/>
    <property type="match status" value="1"/>
</dbReference>
<evidence type="ECO:0000256" key="4">
    <source>
        <dbReference type="ARBA" id="ARBA00022927"/>
    </source>
</evidence>
<dbReference type="AlphaFoldDB" id="A0A1I3WPE2"/>
<sequence>MKAFKSLSNIAAALFFCMVVAMPVAASEGDVASISDLENLLGDQTDVQSLEGSFEQGKYIADLDTTLDSSGRFEFDADTGLVWNIQKPVATLLKISGEEIVEEQDGEVVMRMDVDDQPMTQAISEVFFAIFGGDWQALSERFSIHTLQKEAPWRFELKPKGDMLKSHLKRVELQGKDYLNQLVLEETNGDRTEIRLHDVKAR</sequence>
<evidence type="ECO:0000256" key="3">
    <source>
        <dbReference type="ARBA" id="ARBA00022729"/>
    </source>
</evidence>
<evidence type="ECO:0000256" key="5">
    <source>
        <dbReference type="SAM" id="SignalP"/>
    </source>
</evidence>
<dbReference type="Pfam" id="PF03548">
    <property type="entry name" value="LolA"/>
    <property type="match status" value="1"/>
</dbReference>
<feature type="chain" id="PRO_5011750625" evidence="5">
    <location>
        <begin position="27"/>
        <end position="202"/>
    </location>
</feature>
<organism evidence="6 7">
    <name type="scientific">Marinobacter persicus</name>
    <dbReference type="NCBI Taxonomy" id="930118"/>
    <lineage>
        <taxon>Bacteria</taxon>
        <taxon>Pseudomonadati</taxon>
        <taxon>Pseudomonadota</taxon>
        <taxon>Gammaproteobacteria</taxon>
        <taxon>Pseudomonadales</taxon>
        <taxon>Marinobacteraceae</taxon>
        <taxon>Marinobacter</taxon>
    </lineage>
</organism>
<accession>A0A1I3WPE2</accession>
<proteinExistence type="predicted"/>
<evidence type="ECO:0000313" key="6">
    <source>
        <dbReference type="EMBL" id="SFK09053.1"/>
    </source>
</evidence>
<gene>
    <name evidence="6" type="ORF">SAMN05216429_11057</name>
</gene>
<keyword evidence="7" id="KW-1185">Reference proteome</keyword>
<keyword evidence="3 5" id="KW-0732">Signal</keyword>
<keyword evidence="2" id="KW-0813">Transport</keyword>
<evidence type="ECO:0000256" key="2">
    <source>
        <dbReference type="ARBA" id="ARBA00022448"/>
    </source>
</evidence>
<protein>
    <submittedName>
        <fullName evidence="6">Outer membrane lipoprotein carrier protein LolA</fullName>
    </submittedName>
</protein>
<comment type="subunit">
    <text evidence="1">Monomer.</text>
</comment>
<dbReference type="GO" id="GO:0015031">
    <property type="term" value="P:protein transport"/>
    <property type="evidence" value="ECO:0007669"/>
    <property type="project" value="UniProtKB-KW"/>
</dbReference>
<dbReference type="Gene3D" id="2.50.20.10">
    <property type="entry name" value="Lipoprotein localisation LolA/LolB/LppX"/>
    <property type="match status" value="1"/>
</dbReference>
<dbReference type="InterPro" id="IPR029046">
    <property type="entry name" value="LolA/LolB/LppX"/>
</dbReference>
<dbReference type="OrthoDB" id="6372173at2"/>
<dbReference type="SUPFAM" id="SSF89392">
    <property type="entry name" value="Prokaryotic lipoproteins and lipoprotein localization factors"/>
    <property type="match status" value="1"/>
</dbReference>
<evidence type="ECO:0000256" key="1">
    <source>
        <dbReference type="ARBA" id="ARBA00011245"/>
    </source>
</evidence>
<dbReference type="Proteomes" id="UP000199445">
    <property type="component" value="Unassembled WGS sequence"/>
</dbReference>
<dbReference type="InterPro" id="IPR004564">
    <property type="entry name" value="OM_lipoprot_carrier_LolA-like"/>
</dbReference>
<reference evidence="6 7" key="1">
    <citation type="submission" date="2016-10" db="EMBL/GenBank/DDBJ databases">
        <authorList>
            <person name="de Groot N.N."/>
        </authorList>
    </citation>
    <scope>NUCLEOTIDE SEQUENCE [LARGE SCALE GENOMIC DNA]</scope>
    <source>
        <strain evidence="6 7">IBRC-M 10445</strain>
    </source>
</reference>
<keyword evidence="4" id="KW-0653">Protein transport</keyword>
<dbReference type="RefSeq" id="WP_091705762.1">
    <property type="nucleotide sequence ID" value="NZ_BMYN01000006.1"/>
</dbReference>